<dbReference type="PROSITE" id="PS51057">
    <property type="entry name" value="PAIRED_2"/>
    <property type="match status" value="1"/>
</dbReference>
<keyword evidence="16" id="KW-1185">Reference proteome</keyword>
<evidence type="ECO:0000256" key="10">
    <source>
        <dbReference type="PROSITE-ProRule" id="PRU00108"/>
    </source>
</evidence>
<dbReference type="InterPro" id="IPR043182">
    <property type="entry name" value="PAIRED_DNA-bd_dom"/>
</dbReference>
<dbReference type="CDD" id="cd00086">
    <property type="entry name" value="homeodomain"/>
    <property type="match status" value="1"/>
</dbReference>
<organism evidence="15 16">
    <name type="scientific">Balaenoptera physalus</name>
    <name type="common">Fin whale</name>
    <name type="synonym">Balaena physalus</name>
    <dbReference type="NCBI Taxonomy" id="9770"/>
    <lineage>
        <taxon>Eukaryota</taxon>
        <taxon>Metazoa</taxon>
        <taxon>Chordata</taxon>
        <taxon>Craniata</taxon>
        <taxon>Vertebrata</taxon>
        <taxon>Euteleostomi</taxon>
        <taxon>Mammalia</taxon>
        <taxon>Eutheria</taxon>
        <taxon>Laurasiatheria</taxon>
        <taxon>Artiodactyla</taxon>
        <taxon>Whippomorpha</taxon>
        <taxon>Cetacea</taxon>
        <taxon>Mysticeti</taxon>
        <taxon>Balaenopteridae</taxon>
        <taxon>Balaenoptera</taxon>
    </lineage>
</organism>
<dbReference type="SMART" id="SM00389">
    <property type="entry name" value="HOX"/>
    <property type="match status" value="1"/>
</dbReference>
<dbReference type="PANTHER" id="PTHR45636">
    <property type="entry name" value="PAIRED BOX PROTEIN PAX-6-RELATED-RELATED"/>
    <property type="match status" value="1"/>
</dbReference>
<evidence type="ECO:0000256" key="11">
    <source>
        <dbReference type="RuleBase" id="RU000682"/>
    </source>
</evidence>
<dbReference type="Pfam" id="PF00046">
    <property type="entry name" value="Homeodomain"/>
    <property type="match status" value="1"/>
</dbReference>
<dbReference type="InterPro" id="IPR009057">
    <property type="entry name" value="Homeodomain-like_sf"/>
</dbReference>
<sequence>GPAVPAALGVNGSTATRACAVLPLVLKPPAAVSPVPQGSRLCSKVQGPPVSRQELILGITSVKEPNEGLEYWSLSRVAGRCKVGSEDFRWKDTVGHWLWFALTRGRCQSAPCTPPSSSLLCSWPVTSLAAPRRLPSAPEHGLSVALDPLAGLKQEQSGGCPASRTKKELPGGTPLPSLPSSCPSVRRLSLEHAAGRWAGERGDFGYDASFSCAGVSSVNQLGGLFVNGRPLPLDTRQQIVRLAVSGMRPCDISRSLKVSNGCVSKILGRYYRTGVLEPRGIGGSKPRLATPPVVARIAQLKGECPALFAWEIQRQLCAEGLCTQDKTPSVSSINRVLRAIQEDQRLPGAQLRLPGITITDPHQPLSPFAAVLAPVPPTLPSGSGVPRGPHPGTGHRNRTIFSPGQAEALEKEFRRGQYPDSVARGKLAAATSLPEDTVRVSELRHTARTAHEPQGQSVWAGRLRIWFSNRRAKWRRQEKLKGEMQFPGASQDLTVPSASAGTVSAQQSPGSVSTAVLPALESLAPPGYPRFWGTASDRCLSDTPPQACLKPCWGKNPGQASLLQGATCPPQPSSLDSLLLCHPCPSFLCPHRQSWYPSGLALAWLPTLRPGMREVVQSGKEMGWGGSDTACPSRALLLPPSCVSSSSVDLDLLMCHLIAEAVPTHFSHWP</sequence>
<keyword evidence="8" id="KW-0804">Transcription</keyword>
<dbReference type="GO" id="GO:0048513">
    <property type="term" value="P:animal organ development"/>
    <property type="evidence" value="ECO:0007669"/>
    <property type="project" value="UniProtKB-ARBA"/>
</dbReference>
<feature type="region of interest" description="Disordered" evidence="12">
    <location>
        <begin position="154"/>
        <end position="180"/>
    </location>
</feature>
<name>A0A643CHI1_BALPH</name>
<keyword evidence="6 10" id="KW-0238">DNA-binding</keyword>
<dbReference type="PANTHER" id="PTHR45636:SF8">
    <property type="entry name" value="PAIRED BOX PROTEIN PAX-4"/>
    <property type="match status" value="1"/>
</dbReference>
<feature type="compositionally biased region" description="Low complexity" evidence="12">
    <location>
        <begin position="170"/>
        <end position="180"/>
    </location>
</feature>
<accession>A0A643CHI1</accession>
<feature type="domain" description="Homeobox" evidence="13">
    <location>
        <begin position="392"/>
        <end position="477"/>
    </location>
</feature>
<dbReference type="InterPro" id="IPR043565">
    <property type="entry name" value="PAX_fam"/>
</dbReference>
<evidence type="ECO:0000256" key="7">
    <source>
        <dbReference type="ARBA" id="ARBA00023155"/>
    </source>
</evidence>
<evidence type="ECO:0000256" key="8">
    <source>
        <dbReference type="ARBA" id="ARBA00023163"/>
    </source>
</evidence>
<proteinExistence type="inferred from homology"/>
<feature type="non-terminal residue" evidence="15">
    <location>
        <position position="1"/>
    </location>
</feature>
<gene>
    <name evidence="15" type="ORF">E2I00_009025</name>
</gene>
<comment type="caution">
    <text evidence="15">The sequence shown here is derived from an EMBL/GenBank/DDBJ whole genome shotgun (WGS) entry which is preliminary data.</text>
</comment>
<evidence type="ECO:0000313" key="15">
    <source>
        <dbReference type="EMBL" id="KAB0399696.1"/>
    </source>
</evidence>
<keyword evidence="5" id="KW-0805">Transcription regulation</keyword>
<dbReference type="PRINTS" id="PR00027">
    <property type="entry name" value="PAIREDBOX"/>
</dbReference>
<evidence type="ECO:0000256" key="4">
    <source>
        <dbReference type="ARBA" id="ARBA00022724"/>
    </source>
</evidence>
<dbReference type="Proteomes" id="UP000437017">
    <property type="component" value="Unassembled WGS sequence"/>
</dbReference>
<dbReference type="Gene3D" id="1.10.10.10">
    <property type="entry name" value="Winged helix-like DNA-binding domain superfamily/Winged helix DNA-binding domain"/>
    <property type="match status" value="2"/>
</dbReference>
<evidence type="ECO:0008006" key="17">
    <source>
        <dbReference type="Google" id="ProtNLM"/>
    </source>
</evidence>
<keyword evidence="4" id="KW-0563">Paired box</keyword>
<evidence type="ECO:0000259" key="14">
    <source>
        <dbReference type="PROSITE" id="PS51057"/>
    </source>
</evidence>
<comment type="subcellular location">
    <subcellularLocation>
        <location evidence="1 10 11">Nucleus</location>
    </subcellularLocation>
</comment>
<dbReference type="InterPro" id="IPR001356">
    <property type="entry name" value="HD"/>
</dbReference>
<dbReference type="AlphaFoldDB" id="A0A643CHI1"/>
<evidence type="ECO:0000256" key="6">
    <source>
        <dbReference type="ARBA" id="ARBA00023125"/>
    </source>
</evidence>
<evidence type="ECO:0000256" key="2">
    <source>
        <dbReference type="ARBA" id="ARBA00005733"/>
    </source>
</evidence>
<dbReference type="Pfam" id="PF00292">
    <property type="entry name" value="PAX"/>
    <property type="match status" value="1"/>
</dbReference>
<dbReference type="InterPro" id="IPR001523">
    <property type="entry name" value="Paired_dom"/>
</dbReference>
<dbReference type="Gene3D" id="1.10.10.60">
    <property type="entry name" value="Homeodomain-like"/>
    <property type="match status" value="1"/>
</dbReference>
<dbReference type="SMART" id="SM00351">
    <property type="entry name" value="PAX"/>
    <property type="match status" value="1"/>
</dbReference>
<reference evidence="15 16" key="1">
    <citation type="journal article" date="2019" name="PLoS ONE">
        <title>Genomic analyses reveal an absence of contemporary introgressive admixture between fin whales and blue whales, despite known hybrids.</title>
        <authorList>
            <person name="Westbury M.V."/>
            <person name="Petersen B."/>
            <person name="Lorenzen E.D."/>
        </authorList>
    </citation>
    <scope>NUCLEOTIDE SEQUENCE [LARGE SCALE GENOMIC DNA]</scope>
    <source>
        <strain evidence="15">FinWhale-01</strain>
    </source>
</reference>
<dbReference type="OrthoDB" id="3225452at2759"/>
<dbReference type="GO" id="GO:0005634">
    <property type="term" value="C:nucleus"/>
    <property type="evidence" value="ECO:0007669"/>
    <property type="project" value="UniProtKB-SubCell"/>
</dbReference>
<dbReference type="PROSITE" id="PS50071">
    <property type="entry name" value="HOMEOBOX_2"/>
    <property type="match status" value="1"/>
</dbReference>
<feature type="DNA-binding region" description="Homeobox" evidence="10">
    <location>
        <begin position="394"/>
        <end position="478"/>
    </location>
</feature>
<evidence type="ECO:0000256" key="1">
    <source>
        <dbReference type="ARBA" id="ARBA00004123"/>
    </source>
</evidence>
<keyword evidence="7 10" id="KW-0371">Homeobox</keyword>
<evidence type="ECO:0000256" key="5">
    <source>
        <dbReference type="ARBA" id="ARBA00023015"/>
    </source>
</evidence>
<evidence type="ECO:0000256" key="9">
    <source>
        <dbReference type="ARBA" id="ARBA00023242"/>
    </source>
</evidence>
<evidence type="ECO:0000313" key="16">
    <source>
        <dbReference type="Proteomes" id="UP000437017"/>
    </source>
</evidence>
<dbReference type="EMBL" id="SGJD01001482">
    <property type="protein sequence ID" value="KAB0399696.1"/>
    <property type="molecule type" value="Genomic_DNA"/>
</dbReference>
<dbReference type="GO" id="GO:0000981">
    <property type="term" value="F:DNA-binding transcription factor activity, RNA polymerase II-specific"/>
    <property type="evidence" value="ECO:0007669"/>
    <property type="project" value="TreeGrafter"/>
</dbReference>
<comment type="similarity">
    <text evidence="2">Belongs to the paired homeobox family.</text>
</comment>
<dbReference type="SUPFAM" id="SSF46689">
    <property type="entry name" value="Homeodomain-like"/>
    <property type="match status" value="2"/>
</dbReference>
<dbReference type="FunFam" id="1.10.10.10:FF:000069">
    <property type="entry name" value="Paired box protein Pax-6"/>
    <property type="match status" value="1"/>
</dbReference>
<evidence type="ECO:0000256" key="3">
    <source>
        <dbReference type="ARBA" id="ARBA00022473"/>
    </source>
</evidence>
<dbReference type="FunFam" id="1.10.10.10:FF:000003">
    <property type="entry name" value="Paired box protein Pax-6"/>
    <property type="match status" value="1"/>
</dbReference>
<keyword evidence="3" id="KW-0217">Developmental protein</keyword>
<dbReference type="GO" id="GO:0000978">
    <property type="term" value="F:RNA polymerase II cis-regulatory region sequence-specific DNA binding"/>
    <property type="evidence" value="ECO:0007669"/>
    <property type="project" value="TreeGrafter"/>
</dbReference>
<evidence type="ECO:0000259" key="13">
    <source>
        <dbReference type="PROSITE" id="PS50071"/>
    </source>
</evidence>
<evidence type="ECO:0000256" key="12">
    <source>
        <dbReference type="SAM" id="MobiDB-lite"/>
    </source>
</evidence>
<feature type="domain" description="Paired" evidence="14">
    <location>
        <begin position="214"/>
        <end position="340"/>
    </location>
</feature>
<dbReference type="InterPro" id="IPR036388">
    <property type="entry name" value="WH-like_DNA-bd_sf"/>
</dbReference>
<dbReference type="PROSITE" id="PS00034">
    <property type="entry name" value="PAIRED_1"/>
    <property type="match status" value="1"/>
</dbReference>
<protein>
    <recommendedName>
        <fullName evidence="17">Paired domain-containing protein</fullName>
    </recommendedName>
</protein>
<keyword evidence="9 10" id="KW-0539">Nucleus</keyword>